<evidence type="ECO:0000256" key="1">
    <source>
        <dbReference type="SAM" id="MobiDB-lite"/>
    </source>
</evidence>
<evidence type="ECO:0008006" key="4">
    <source>
        <dbReference type="Google" id="ProtNLM"/>
    </source>
</evidence>
<dbReference type="EMBL" id="ML145106">
    <property type="protein sequence ID" value="TBU60252.1"/>
    <property type="molecule type" value="Genomic_DNA"/>
</dbReference>
<name>A0A4Q9PZI9_9APHY</name>
<feature type="compositionally biased region" description="Polar residues" evidence="1">
    <location>
        <begin position="161"/>
        <end position="170"/>
    </location>
</feature>
<dbReference type="PANTHER" id="PTHR10622:SF10">
    <property type="entry name" value="HET DOMAIN-CONTAINING PROTEIN"/>
    <property type="match status" value="1"/>
</dbReference>
<evidence type="ECO:0000313" key="2">
    <source>
        <dbReference type="EMBL" id="TBU60252.1"/>
    </source>
</evidence>
<protein>
    <recommendedName>
        <fullName evidence="4">Heterokaryon incompatibility domain-containing protein</fullName>
    </recommendedName>
</protein>
<dbReference type="PANTHER" id="PTHR10622">
    <property type="entry name" value="HET DOMAIN-CONTAINING PROTEIN"/>
    <property type="match status" value="1"/>
</dbReference>
<evidence type="ECO:0000313" key="3">
    <source>
        <dbReference type="Proteomes" id="UP000292082"/>
    </source>
</evidence>
<dbReference type="AlphaFoldDB" id="A0A4Q9PZI9"/>
<organism evidence="2 3">
    <name type="scientific">Dichomitus squalens</name>
    <dbReference type="NCBI Taxonomy" id="114155"/>
    <lineage>
        <taxon>Eukaryota</taxon>
        <taxon>Fungi</taxon>
        <taxon>Dikarya</taxon>
        <taxon>Basidiomycota</taxon>
        <taxon>Agaricomycotina</taxon>
        <taxon>Agaricomycetes</taxon>
        <taxon>Polyporales</taxon>
        <taxon>Polyporaceae</taxon>
        <taxon>Dichomitus</taxon>
    </lineage>
</organism>
<gene>
    <name evidence="2" type="ORF">BD310DRAFT_1005303</name>
</gene>
<reference evidence="2 3" key="1">
    <citation type="submission" date="2019-01" db="EMBL/GenBank/DDBJ databases">
        <title>Draft genome sequences of three monokaryotic isolates of the white-rot basidiomycete fungus Dichomitus squalens.</title>
        <authorList>
            <consortium name="DOE Joint Genome Institute"/>
            <person name="Lopez S.C."/>
            <person name="Andreopoulos B."/>
            <person name="Pangilinan J."/>
            <person name="Lipzen A."/>
            <person name="Riley R."/>
            <person name="Ahrendt S."/>
            <person name="Ng V."/>
            <person name="Barry K."/>
            <person name="Daum C."/>
            <person name="Grigoriev I.V."/>
            <person name="Hilden K.S."/>
            <person name="Makela M.R."/>
            <person name="de Vries R.P."/>
        </authorList>
    </citation>
    <scope>NUCLEOTIDE SEQUENCE [LARGE SCALE GENOMIC DNA]</scope>
    <source>
        <strain evidence="2 3">CBS 464.89</strain>
    </source>
</reference>
<feature type="region of interest" description="Disordered" evidence="1">
    <location>
        <begin position="161"/>
        <end position="215"/>
    </location>
</feature>
<dbReference type="STRING" id="114155.A0A4Q9PZI9"/>
<feature type="compositionally biased region" description="Low complexity" evidence="1">
    <location>
        <begin position="178"/>
        <end position="208"/>
    </location>
</feature>
<proteinExistence type="predicted"/>
<dbReference type="Proteomes" id="UP000292082">
    <property type="component" value="Unassembled WGS sequence"/>
</dbReference>
<feature type="non-terminal residue" evidence="2">
    <location>
        <position position="270"/>
    </location>
</feature>
<sequence length="270" mass="29369">MHATCTLRVAYEQLLPGFRACSTQILTPTAISGMQLLNTTTYEFRAFTGSDFESSRYPILSHRWEPEDETHSFSFQSIQAIGAARRSSVASNQHARLLPLHPFCSLAAEQGYGWAWLDTCCIDKASRAELSEAITRCTLGTRPRTFATSICSISMTVTTRSTRTPNSERASGTAVLGRCKSSSPRRTSSSWRSRGRSSDASQCSLLSSPKSAGGTALSCGGTQLGNGNNRRALLSACRVRRDGRRSGRRTVRSWSWASSGSAYLSSTARV</sequence>
<accession>A0A4Q9PZI9</accession>
<keyword evidence="3" id="KW-1185">Reference proteome</keyword>